<feature type="transmembrane region" description="Helical" evidence="1">
    <location>
        <begin position="88"/>
        <end position="109"/>
    </location>
</feature>
<evidence type="ECO:0000256" key="1">
    <source>
        <dbReference type="SAM" id="Phobius"/>
    </source>
</evidence>
<feature type="transmembrane region" description="Helical" evidence="1">
    <location>
        <begin position="7"/>
        <end position="26"/>
    </location>
</feature>
<organism evidence="2 3">
    <name type="scientific">Paenisporosarcina quisquiliarum</name>
    <dbReference type="NCBI Taxonomy" id="365346"/>
    <lineage>
        <taxon>Bacteria</taxon>
        <taxon>Bacillati</taxon>
        <taxon>Bacillota</taxon>
        <taxon>Bacilli</taxon>
        <taxon>Bacillales</taxon>
        <taxon>Caryophanaceae</taxon>
        <taxon>Paenisporosarcina</taxon>
    </lineage>
</organism>
<dbReference type="RefSeq" id="WP_269924845.1">
    <property type="nucleotide sequence ID" value="NZ_JAMKBJ010000001.1"/>
</dbReference>
<accession>A0A9X3RBY0</accession>
<keyword evidence="1" id="KW-0472">Membrane</keyword>
<feature type="transmembrane region" description="Helical" evidence="1">
    <location>
        <begin position="148"/>
        <end position="169"/>
    </location>
</feature>
<feature type="transmembrane region" description="Helical" evidence="1">
    <location>
        <begin position="57"/>
        <end position="76"/>
    </location>
</feature>
<reference evidence="2" key="1">
    <citation type="submission" date="2022-05" db="EMBL/GenBank/DDBJ databases">
        <authorList>
            <person name="Colautti A."/>
            <person name="Iacumin L."/>
        </authorList>
    </citation>
    <scope>NUCLEOTIDE SEQUENCE</scope>
    <source>
        <strain evidence="2">SK 55</strain>
    </source>
</reference>
<protein>
    <submittedName>
        <fullName evidence="2">Uncharacterized protein</fullName>
    </submittedName>
</protein>
<keyword evidence="1" id="KW-0812">Transmembrane</keyword>
<feature type="transmembrane region" description="Helical" evidence="1">
    <location>
        <begin position="115"/>
        <end position="136"/>
    </location>
</feature>
<name>A0A9X3RBY0_9BACL</name>
<proteinExistence type="predicted"/>
<gene>
    <name evidence="2" type="ORF">M9R32_00815</name>
</gene>
<evidence type="ECO:0000313" key="3">
    <source>
        <dbReference type="Proteomes" id="UP001152173"/>
    </source>
</evidence>
<keyword evidence="3" id="KW-1185">Reference proteome</keyword>
<dbReference type="AlphaFoldDB" id="A0A9X3RBY0"/>
<comment type="caution">
    <text evidence="2">The sequence shown here is derived from an EMBL/GenBank/DDBJ whole genome shotgun (WGS) entry which is preliminary data.</text>
</comment>
<keyword evidence="1" id="KW-1133">Transmembrane helix</keyword>
<sequence>MLTRSFPLFYLLGLLVIGYLGGLWLYSKMPFDQVERVIHWIDPRLLNENIPSGFDSILPQLVTILLFLLFATHLILKYAILLIGTMRAVFWGICSGFLIAQETEFWAYALWWFPFQLIYCSLLLLIGFLLVPPPSYNQSKQARSFKGIGVLSLIYIVLIGLELFVLPYIHGL</sequence>
<evidence type="ECO:0000313" key="2">
    <source>
        <dbReference type="EMBL" id="MCZ8535726.1"/>
    </source>
</evidence>
<dbReference type="EMBL" id="JAMKBJ010000001">
    <property type="protein sequence ID" value="MCZ8535726.1"/>
    <property type="molecule type" value="Genomic_DNA"/>
</dbReference>
<dbReference type="Proteomes" id="UP001152173">
    <property type="component" value="Unassembled WGS sequence"/>
</dbReference>